<dbReference type="Proteomes" id="UP000729357">
    <property type="component" value="Unassembled WGS sequence"/>
</dbReference>
<dbReference type="PANTHER" id="PTHR24320">
    <property type="entry name" value="RETINOL DEHYDROGENASE"/>
    <property type="match status" value="1"/>
</dbReference>
<dbReference type="Pfam" id="PF00106">
    <property type="entry name" value="adh_short"/>
    <property type="match status" value="1"/>
</dbReference>
<evidence type="ECO:0008006" key="6">
    <source>
        <dbReference type="Google" id="ProtNLM"/>
    </source>
</evidence>
<dbReference type="PANTHER" id="PTHR24320:SF282">
    <property type="entry name" value="WW DOMAIN-CONTAINING OXIDOREDUCTASE"/>
    <property type="match status" value="1"/>
</dbReference>
<evidence type="ECO:0000313" key="5">
    <source>
        <dbReference type="Proteomes" id="UP000729357"/>
    </source>
</evidence>
<dbReference type="InterPro" id="IPR036291">
    <property type="entry name" value="NAD(P)-bd_dom_sf"/>
</dbReference>
<organism evidence="4 5">
    <name type="scientific">Aureobasidium melanogenum</name>
    <name type="common">Aureobasidium pullulans var. melanogenum</name>
    <dbReference type="NCBI Taxonomy" id="46634"/>
    <lineage>
        <taxon>Eukaryota</taxon>
        <taxon>Fungi</taxon>
        <taxon>Dikarya</taxon>
        <taxon>Ascomycota</taxon>
        <taxon>Pezizomycotina</taxon>
        <taxon>Dothideomycetes</taxon>
        <taxon>Dothideomycetidae</taxon>
        <taxon>Dothideales</taxon>
        <taxon>Saccotheciaceae</taxon>
        <taxon>Aureobasidium</taxon>
    </lineage>
</organism>
<sequence>MTFLTYQGKVIIVTGGSSGLGKERVHQLAKHNPAKVYLTARTNPLSRDRYGFFRIYKTSFQSLDILMNNAGLAGIPPGMTADALEIQFGTNYMGPALLTKLLLPLLLETAKQPNSDVRIINLSSGIFKQAPKQGIIFADLETPMQKTGSVAKYGQYKLGNYFFTKVCAQKYPTIKSVALHPGIVNTEIKSGALYTANGNEYTDSILKNDKLADEPWVWTEKEFTKHGF</sequence>
<keyword evidence="2" id="KW-0521">NADP</keyword>
<dbReference type="InterPro" id="IPR002347">
    <property type="entry name" value="SDR_fam"/>
</dbReference>
<dbReference type="AlphaFoldDB" id="A0A9P8FX96"/>
<dbReference type="PRINTS" id="PR00081">
    <property type="entry name" value="GDHRDH"/>
</dbReference>
<evidence type="ECO:0000256" key="2">
    <source>
        <dbReference type="ARBA" id="ARBA00022857"/>
    </source>
</evidence>
<proteinExistence type="inferred from homology"/>
<dbReference type="SUPFAM" id="SSF51735">
    <property type="entry name" value="NAD(P)-binding Rossmann-fold domains"/>
    <property type="match status" value="1"/>
</dbReference>
<dbReference type="Gene3D" id="3.40.50.720">
    <property type="entry name" value="NAD(P)-binding Rossmann-like Domain"/>
    <property type="match status" value="1"/>
</dbReference>
<gene>
    <name evidence="4" type="ORF">KCU98_g5876</name>
</gene>
<comment type="similarity">
    <text evidence="1">Belongs to the short-chain dehydrogenases/reductases (SDR) family.</text>
</comment>
<dbReference type="GO" id="GO:0016491">
    <property type="term" value="F:oxidoreductase activity"/>
    <property type="evidence" value="ECO:0007669"/>
    <property type="project" value="UniProtKB-KW"/>
</dbReference>
<evidence type="ECO:0000313" key="4">
    <source>
        <dbReference type="EMBL" id="KAG9983758.1"/>
    </source>
</evidence>
<evidence type="ECO:0000256" key="3">
    <source>
        <dbReference type="ARBA" id="ARBA00023002"/>
    </source>
</evidence>
<reference evidence="4" key="1">
    <citation type="journal article" date="2021" name="J Fungi (Basel)">
        <title>Virulence traits and population genomics of the black yeast Aureobasidium melanogenum.</title>
        <authorList>
            <person name="Cernosa A."/>
            <person name="Sun X."/>
            <person name="Gostincar C."/>
            <person name="Fang C."/>
            <person name="Gunde-Cimerman N."/>
            <person name="Song Z."/>
        </authorList>
    </citation>
    <scope>NUCLEOTIDE SEQUENCE</scope>
    <source>
        <strain evidence="4">EXF-9298</strain>
    </source>
</reference>
<name>A0A9P8FX96_AURME</name>
<feature type="non-terminal residue" evidence="4">
    <location>
        <position position="1"/>
    </location>
</feature>
<keyword evidence="3" id="KW-0560">Oxidoreductase</keyword>
<accession>A0A9P8FX96</accession>
<dbReference type="EMBL" id="JAHFXS010000565">
    <property type="protein sequence ID" value="KAG9983758.1"/>
    <property type="molecule type" value="Genomic_DNA"/>
</dbReference>
<keyword evidence="5" id="KW-1185">Reference proteome</keyword>
<evidence type="ECO:0000256" key="1">
    <source>
        <dbReference type="ARBA" id="ARBA00006484"/>
    </source>
</evidence>
<protein>
    <recommendedName>
        <fullName evidence="6">Short-chain dehydrogenase</fullName>
    </recommendedName>
</protein>
<reference evidence="4" key="2">
    <citation type="submission" date="2021-08" db="EMBL/GenBank/DDBJ databases">
        <authorList>
            <person name="Gostincar C."/>
            <person name="Sun X."/>
            <person name="Song Z."/>
            <person name="Gunde-Cimerman N."/>
        </authorList>
    </citation>
    <scope>NUCLEOTIDE SEQUENCE</scope>
    <source>
        <strain evidence="4">EXF-9298</strain>
    </source>
</reference>
<comment type="caution">
    <text evidence="4">The sequence shown here is derived from an EMBL/GenBank/DDBJ whole genome shotgun (WGS) entry which is preliminary data.</text>
</comment>